<evidence type="ECO:0000313" key="10">
    <source>
        <dbReference type="Proteomes" id="UP000283601"/>
    </source>
</evidence>
<dbReference type="PANTHER" id="PTHR24045:SF0">
    <property type="entry name" value="N-ACETYLGLUCOSAMINE-1-PHOSPHOTRANSFERASE SUBUNITS ALPHA_BETA"/>
    <property type="match status" value="1"/>
</dbReference>
<dbReference type="EMBL" id="QSJZ01000001">
    <property type="protein sequence ID" value="RHE26284.1"/>
    <property type="molecule type" value="Genomic_DNA"/>
</dbReference>
<evidence type="ECO:0000259" key="7">
    <source>
        <dbReference type="Pfam" id="PF17101"/>
    </source>
</evidence>
<evidence type="ECO:0000256" key="4">
    <source>
        <dbReference type="ARBA" id="ARBA00023169"/>
    </source>
</evidence>
<evidence type="ECO:0000259" key="8">
    <source>
        <dbReference type="Pfam" id="PF17103"/>
    </source>
</evidence>
<evidence type="ECO:0000259" key="6">
    <source>
        <dbReference type="Pfam" id="PF11380"/>
    </source>
</evidence>
<feature type="domain" description="Stealth protein CR2 conserved region 2" evidence="6">
    <location>
        <begin position="35"/>
        <end position="135"/>
    </location>
</feature>
<sequence>MIDIVLLWVDGNDPVWLAEYEKYAPKVNGDKRNVRFRDWDNLRFLFRGIEKYAPWVSKVHFVTCGHIPDWLNLNAPKLNFVKHSDFIPNEYLPTFNCNPIEMNIHRIKDLAEQFIYFNDDTFLINSVSEERFFKNGLPCDIAALNTMQPNTQGIDHIICNDLILINKYFAKRSLLKEHFGKWINVRYLSQWYRTLALLPWSMHTGFVDPHLPNAYLKSTFERVWELEPEILQKTTESRFRNITDVNQYLIRYWRLCSGEFSPYNVWKDSELITIQNNNLDYISDVIRNQRKKVVCLNDADSTVDFDKAKMSLIRDFEVIFPEKSSFEK</sequence>
<evidence type="ECO:0000256" key="2">
    <source>
        <dbReference type="ARBA" id="ARBA00022423"/>
    </source>
</evidence>
<gene>
    <name evidence="9" type="ORF">DW758_02210</name>
</gene>
<evidence type="ECO:0000313" key="9">
    <source>
        <dbReference type="EMBL" id="RHE26284.1"/>
    </source>
</evidence>
<dbReference type="InterPro" id="IPR031358">
    <property type="entry name" value="Stealth_CR1"/>
</dbReference>
<dbReference type="Proteomes" id="UP000283601">
    <property type="component" value="Unassembled WGS sequence"/>
</dbReference>
<evidence type="ECO:0000256" key="5">
    <source>
        <dbReference type="ARBA" id="ARBA00032902"/>
    </source>
</evidence>
<comment type="similarity">
    <text evidence="1">Belongs to the stealth family.</text>
</comment>
<organism evidence="9 10">
    <name type="scientific">Bacteroides uniformis</name>
    <dbReference type="NCBI Taxonomy" id="820"/>
    <lineage>
        <taxon>Bacteria</taxon>
        <taxon>Pseudomonadati</taxon>
        <taxon>Bacteroidota</taxon>
        <taxon>Bacteroidia</taxon>
        <taxon>Bacteroidales</taxon>
        <taxon>Bacteroidaceae</taxon>
        <taxon>Bacteroides</taxon>
    </lineage>
</organism>
<dbReference type="RefSeq" id="WP_118132188.1">
    <property type="nucleotide sequence ID" value="NZ_CAXTXF010000042.1"/>
</dbReference>
<dbReference type="Pfam" id="PF17101">
    <property type="entry name" value="Stealth_CR1"/>
    <property type="match status" value="1"/>
</dbReference>
<dbReference type="Pfam" id="PF11380">
    <property type="entry name" value="Stealth_CR2"/>
    <property type="match status" value="1"/>
</dbReference>
<dbReference type="InterPro" id="IPR047141">
    <property type="entry name" value="Stealth"/>
</dbReference>
<proteinExistence type="inferred from homology"/>
<dbReference type="InterPro" id="IPR031356">
    <property type="entry name" value="Stealth_CR4"/>
</dbReference>
<keyword evidence="3 9" id="KW-0808">Transferase</keyword>
<keyword evidence="4" id="KW-0270">Exopolysaccharide synthesis</keyword>
<accession>A0A414IPA1</accession>
<feature type="domain" description="Stealth protein CR4 conserved region 4" evidence="8">
    <location>
        <begin position="285"/>
        <end position="328"/>
    </location>
</feature>
<dbReference type="GO" id="GO:0000271">
    <property type="term" value="P:polysaccharide biosynthetic process"/>
    <property type="evidence" value="ECO:0007669"/>
    <property type="project" value="UniProtKB-KW"/>
</dbReference>
<feature type="domain" description="Stealth protein CR1 conserved region 1" evidence="7">
    <location>
        <begin position="2"/>
        <end position="26"/>
    </location>
</feature>
<dbReference type="InterPro" id="IPR021520">
    <property type="entry name" value="Stealth_CR2"/>
</dbReference>
<dbReference type="AlphaFoldDB" id="A0A414IPA1"/>
<evidence type="ECO:0000256" key="1">
    <source>
        <dbReference type="ARBA" id="ARBA00007583"/>
    </source>
</evidence>
<comment type="caution">
    <text evidence="9">The sequence shown here is derived from an EMBL/GenBank/DDBJ whole genome shotgun (WGS) entry which is preliminary data.</text>
</comment>
<dbReference type="PANTHER" id="PTHR24045">
    <property type="match status" value="1"/>
</dbReference>
<dbReference type="Pfam" id="PF17103">
    <property type="entry name" value="Stealth_CR4"/>
    <property type="match status" value="1"/>
</dbReference>
<name>A0A414IPA1_BACUN</name>
<protein>
    <recommendedName>
        <fullName evidence="2">Capsular polysaccharide phosphotransferase SacB</fullName>
    </recommendedName>
    <alternativeName>
        <fullName evidence="5">Stealth protein SacB</fullName>
    </alternativeName>
</protein>
<evidence type="ECO:0000256" key="3">
    <source>
        <dbReference type="ARBA" id="ARBA00022679"/>
    </source>
</evidence>
<reference evidence="9 10" key="1">
    <citation type="submission" date="2018-08" db="EMBL/GenBank/DDBJ databases">
        <title>A genome reference for cultivated species of the human gut microbiota.</title>
        <authorList>
            <person name="Zou Y."/>
            <person name="Xue W."/>
            <person name="Luo G."/>
        </authorList>
    </citation>
    <scope>NUCLEOTIDE SEQUENCE [LARGE SCALE GENOMIC DNA]</scope>
    <source>
        <strain evidence="9 10">AM29-12AC</strain>
    </source>
</reference>
<dbReference type="GO" id="GO:0016772">
    <property type="term" value="F:transferase activity, transferring phosphorus-containing groups"/>
    <property type="evidence" value="ECO:0007669"/>
    <property type="project" value="InterPro"/>
</dbReference>